<keyword evidence="2" id="KW-0812">Transmembrane</keyword>
<evidence type="ECO:0000256" key="2">
    <source>
        <dbReference type="SAM" id="Phobius"/>
    </source>
</evidence>
<name>A0A1Y6JT86_9LACO</name>
<dbReference type="Proteomes" id="UP000195412">
    <property type="component" value="Chromosome I"/>
</dbReference>
<feature type="compositionally biased region" description="Basic and acidic residues" evidence="1">
    <location>
        <begin position="1"/>
        <end position="14"/>
    </location>
</feature>
<dbReference type="KEGG" id="lzy:LZ3411_0099"/>
<feature type="region of interest" description="Disordered" evidence="1">
    <location>
        <begin position="1"/>
        <end position="23"/>
    </location>
</feature>
<reference evidence="4" key="1">
    <citation type="submission" date="2017-05" db="EMBL/GenBank/DDBJ databases">
        <authorList>
            <person name="Papadimitriou K."/>
        </authorList>
    </citation>
    <scope>NUCLEOTIDE SEQUENCE [LARGE SCALE GENOMIC DNA]</scope>
    <source>
        <strain evidence="4">ACA-DC 3411</strain>
    </source>
</reference>
<evidence type="ECO:0000313" key="4">
    <source>
        <dbReference type="Proteomes" id="UP000195412"/>
    </source>
</evidence>
<proteinExistence type="predicted"/>
<keyword evidence="2" id="KW-1133">Transmembrane helix</keyword>
<feature type="transmembrane region" description="Helical" evidence="2">
    <location>
        <begin position="31"/>
        <end position="51"/>
    </location>
</feature>
<accession>A0A1Y6JT86</accession>
<organism evidence="3 4">
    <name type="scientific">Levilactobacillus zymae</name>
    <dbReference type="NCBI Taxonomy" id="267363"/>
    <lineage>
        <taxon>Bacteria</taxon>
        <taxon>Bacillati</taxon>
        <taxon>Bacillota</taxon>
        <taxon>Bacilli</taxon>
        <taxon>Lactobacillales</taxon>
        <taxon>Lactobacillaceae</taxon>
        <taxon>Levilactobacillus</taxon>
    </lineage>
</organism>
<sequence length="95" mass="10366">MTKKAGDKMQETKGVEATTAGSTDKRTKIEITLVLLMLMSPLLIALGTFHWTTLPLIELLIIGIMVVAIIVGLTKVAKQLVLAVKEGADTDYRER</sequence>
<feature type="transmembrane region" description="Helical" evidence="2">
    <location>
        <begin position="57"/>
        <end position="77"/>
    </location>
</feature>
<protein>
    <submittedName>
        <fullName evidence="3">Uncharacterized protein</fullName>
    </submittedName>
</protein>
<evidence type="ECO:0000313" key="3">
    <source>
        <dbReference type="EMBL" id="SMS13149.1"/>
    </source>
</evidence>
<evidence type="ECO:0000256" key="1">
    <source>
        <dbReference type="SAM" id="MobiDB-lite"/>
    </source>
</evidence>
<dbReference type="EMBL" id="LT854705">
    <property type="protein sequence ID" value="SMS13149.1"/>
    <property type="molecule type" value="Genomic_DNA"/>
</dbReference>
<keyword evidence="2" id="KW-0472">Membrane</keyword>
<dbReference type="AlphaFoldDB" id="A0A1Y6JT86"/>
<gene>
    <name evidence="3" type="ORF">LZ3411_0099</name>
</gene>